<dbReference type="AlphaFoldDB" id="A0A2I5TBW4"/>
<evidence type="ECO:0000313" key="9">
    <source>
        <dbReference type="EMBL" id="AUH06357.1"/>
    </source>
</evidence>
<feature type="binding site" evidence="6">
    <location>
        <position position="134"/>
    </location>
    <ligand>
        <name>Fe cation</name>
        <dbReference type="ChEBI" id="CHEBI:24875"/>
        <note>catalytic</note>
    </ligand>
</feature>
<feature type="binding site" evidence="5">
    <location>
        <begin position="79"/>
        <end position="81"/>
    </location>
    <ligand>
        <name>substrate</name>
    </ligand>
</feature>
<feature type="binding site" evidence="5">
    <location>
        <position position="72"/>
    </location>
    <ligand>
        <name>substrate</name>
    </ligand>
</feature>
<dbReference type="STRING" id="104623.Ser39006_01327"/>
<dbReference type="InterPro" id="IPR037151">
    <property type="entry name" value="AlkB-like_sf"/>
</dbReference>
<dbReference type="Proteomes" id="UP000233778">
    <property type="component" value="Chromosome"/>
</dbReference>
<dbReference type="EMBL" id="CP025084">
    <property type="protein sequence ID" value="AUH06357.1"/>
    <property type="molecule type" value="Genomic_DNA"/>
</dbReference>
<feature type="binding site" evidence="5">
    <location>
        <position position="138"/>
    </location>
    <ligand>
        <name>substrate</name>
    </ligand>
</feature>
<feature type="binding site" evidence="5">
    <location>
        <begin position="209"/>
        <end position="215"/>
    </location>
    <ligand>
        <name>2-oxoglutarate</name>
        <dbReference type="ChEBI" id="CHEBI:16810"/>
    </ligand>
</feature>
<evidence type="ECO:0000256" key="2">
    <source>
        <dbReference type="ARBA" id="ARBA00022964"/>
    </source>
</evidence>
<evidence type="ECO:0000313" key="11">
    <source>
        <dbReference type="Proteomes" id="UP000233778"/>
    </source>
</evidence>
<keyword evidence="10" id="KW-1185">Reference proteome</keyword>
<evidence type="ECO:0000313" key="10">
    <source>
        <dbReference type="Proteomes" id="UP000017700"/>
    </source>
</evidence>
<dbReference type="OrthoDB" id="9796932at2"/>
<dbReference type="KEGG" id="sera:Ser39006_020905"/>
<feature type="binding site" evidence="5">
    <location>
        <begin position="123"/>
        <end position="125"/>
    </location>
    <ligand>
        <name>2-oxoglutarate</name>
        <dbReference type="ChEBI" id="CHEBI:16810"/>
    </ligand>
</feature>
<dbReference type="PANTHER" id="PTHR16557:SF2">
    <property type="entry name" value="NUCLEIC ACID DIOXYGENASE ALKBH1"/>
    <property type="match status" value="1"/>
</dbReference>
<dbReference type="InterPro" id="IPR004574">
    <property type="entry name" value="Alkb"/>
</dbReference>
<dbReference type="NCBIfam" id="NF011930">
    <property type="entry name" value="PRK15401.1"/>
    <property type="match status" value="1"/>
</dbReference>
<dbReference type="Proteomes" id="UP000017700">
    <property type="component" value="Chromosome"/>
</dbReference>
<organism evidence="9 10">
    <name type="scientific">Serratia sp. (strain ATCC 39006)</name>
    <name type="common">Prodigiosinella confusarubida</name>
    <dbReference type="NCBI Taxonomy" id="104623"/>
    <lineage>
        <taxon>Bacteria</taxon>
        <taxon>Pseudomonadati</taxon>
        <taxon>Pseudomonadota</taxon>
        <taxon>Gammaproteobacteria</taxon>
        <taxon>Enterobacterales</taxon>
        <taxon>Pectobacteriaceae</taxon>
        <taxon>Prodigiosinella</taxon>
    </lineage>
</organism>
<evidence type="ECO:0000256" key="4">
    <source>
        <dbReference type="ARBA" id="ARBA00023004"/>
    </source>
</evidence>
<dbReference type="SUPFAM" id="SSF51197">
    <property type="entry name" value="Clavaminate synthase-like"/>
    <property type="match status" value="1"/>
</dbReference>
<feature type="binding site" evidence="6">
    <location>
        <position position="190"/>
    </location>
    <ligand>
        <name>Fe cation</name>
        <dbReference type="ChEBI" id="CHEBI:24875"/>
        <note>catalytic</note>
    </ligand>
</feature>
<dbReference type="RefSeq" id="WP_021014597.1">
    <property type="nucleotide sequence ID" value="NZ_CP025084.1"/>
</dbReference>
<accession>A0A2I5TBW4</accession>
<dbReference type="GO" id="GO:0008198">
    <property type="term" value="F:ferrous iron binding"/>
    <property type="evidence" value="ECO:0007669"/>
    <property type="project" value="TreeGrafter"/>
</dbReference>
<dbReference type="GO" id="GO:0035516">
    <property type="term" value="F:broad specificity oxidative DNA demethylase activity"/>
    <property type="evidence" value="ECO:0007669"/>
    <property type="project" value="TreeGrafter"/>
</dbReference>
<dbReference type="GO" id="GO:0035513">
    <property type="term" value="P:oxidative RNA demethylation"/>
    <property type="evidence" value="ECO:0007669"/>
    <property type="project" value="TreeGrafter"/>
</dbReference>
<protein>
    <submittedName>
        <fullName evidence="9">DNA oxidative demethylase AlkB</fullName>
    </submittedName>
</protein>
<keyword evidence="4 6" id="KW-0408">Iron</keyword>
<evidence type="ECO:0000256" key="6">
    <source>
        <dbReference type="PIRSR" id="PIRSR604574-2"/>
    </source>
</evidence>
<evidence type="ECO:0000256" key="1">
    <source>
        <dbReference type="ARBA" id="ARBA00022723"/>
    </source>
</evidence>
<keyword evidence="2" id="KW-0223">Dioxygenase</keyword>
<sequence>MTFDLFADEMPRRWTENLAPGAAILHGYVWEQAQTLITLIDEITHASPFRHMVTPGGYTMSVAMTNCGPRGWVTDERGYRYVTEDPLTAQPWPEMPALFFQLATFAAQAAGFPDFFPDACLINRYDVGSRLSLHQDKDERDFSQPIVSFSLGLAATFLFGGIKRNDPVQRLLLGHGDVVVWGGASRLYYHAVQSLKNGPLPAGMPGAYRFNLTFRKAGY</sequence>
<keyword evidence="9" id="KW-0808">Transferase</keyword>
<reference evidence="9" key="2">
    <citation type="submission" date="2013-09" db="EMBL/GenBank/DDBJ databases">
        <authorList>
            <person name="Wang G."/>
            <person name="Yang Y."/>
            <person name="Su Y."/>
        </authorList>
    </citation>
    <scope>NUCLEOTIDE SEQUENCE</scope>
    <source>
        <strain evidence="9">ATCC 39006</strain>
    </source>
</reference>
<dbReference type="InterPro" id="IPR027450">
    <property type="entry name" value="AlkB-like"/>
</dbReference>
<dbReference type="GO" id="GO:0035515">
    <property type="term" value="F:oxidative RNA demethylase activity"/>
    <property type="evidence" value="ECO:0007669"/>
    <property type="project" value="TreeGrafter"/>
</dbReference>
<dbReference type="KEGG" id="serq:CWC46_20910"/>
<feature type="binding site" evidence="5">
    <location>
        <position position="164"/>
    </location>
    <ligand>
        <name>substrate</name>
    </ligand>
</feature>
<dbReference type="EMBL" id="CP025085">
    <property type="protein sequence ID" value="AUH02035.1"/>
    <property type="molecule type" value="Genomic_DNA"/>
</dbReference>
<reference evidence="9" key="4">
    <citation type="submission" date="2017-11" db="EMBL/GenBank/DDBJ databases">
        <title>Complete genome sequence of Serratia sp. ATCC 39006.</title>
        <authorList>
            <person name="Hampton H.G."/>
            <person name="Jackson S.A."/>
            <person name="Jauregui R."/>
            <person name="Poulter G.T.M."/>
            <person name="Salmond G.P.C."/>
            <person name="Fineran P.C."/>
        </authorList>
    </citation>
    <scope>NUCLEOTIDE SEQUENCE</scope>
    <source>
        <strain evidence="9">ATCC 39006</strain>
    </source>
</reference>
<gene>
    <name evidence="8" type="ORF">CWC46_20910</name>
    <name evidence="9" type="ORF">Ser39006_020905</name>
</gene>
<evidence type="ECO:0000256" key="5">
    <source>
        <dbReference type="PIRSR" id="PIRSR604574-1"/>
    </source>
</evidence>
<feature type="domain" description="Fe2OG dioxygenase" evidence="7">
    <location>
        <begin position="116"/>
        <end position="218"/>
    </location>
</feature>
<feature type="binding site" evidence="6">
    <location>
        <position position="136"/>
    </location>
    <ligand>
        <name>Fe cation</name>
        <dbReference type="ChEBI" id="CHEBI:24875"/>
        <note>catalytic</note>
    </ligand>
</feature>
<dbReference type="GO" id="GO:0008168">
    <property type="term" value="F:methyltransferase activity"/>
    <property type="evidence" value="ECO:0007669"/>
    <property type="project" value="UniProtKB-KW"/>
</dbReference>
<dbReference type="GO" id="GO:0032259">
    <property type="term" value="P:methylation"/>
    <property type="evidence" value="ECO:0007669"/>
    <property type="project" value="UniProtKB-KW"/>
</dbReference>
<evidence type="ECO:0000256" key="3">
    <source>
        <dbReference type="ARBA" id="ARBA00023002"/>
    </source>
</evidence>
<dbReference type="InterPro" id="IPR005123">
    <property type="entry name" value="Oxoglu/Fe-dep_dioxygenase_dom"/>
</dbReference>
<evidence type="ECO:0000313" key="8">
    <source>
        <dbReference type="EMBL" id="AUH02035.1"/>
    </source>
</evidence>
<keyword evidence="3" id="KW-0560">Oxidoreductase</keyword>
<dbReference type="Pfam" id="PF13532">
    <property type="entry name" value="2OG-FeII_Oxy_2"/>
    <property type="match status" value="1"/>
</dbReference>
<reference evidence="8 11" key="3">
    <citation type="submission" date="2017-11" db="EMBL/GenBank/DDBJ databases">
        <title>Complete genome sequence of Serratia sp. ATCC 39006 LacA.</title>
        <authorList>
            <person name="Hampton H.G."/>
            <person name="Jackson S.A."/>
            <person name="Jauregui R."/>
            <person name="Poulter G.T.M."/>
            <person name="Salmond G.P.C."/>
            <person name="Fineran P.C."/>
        </authorList>
    </citation>
    <scope>NUCLEOTIDE SEQUENCE [LARGE SCALE GENOMIC DNA]</scope>
    <source>
        <strain evidence="8 11">ATCC 39006</strain>
    </source>
</reference>
<comment type="cofactor">
    <cofactor evidence="6">
        <name>Fe(2+)</name>
        <dbReference type="ChEBI" id="CHEBI:29033"/>
    </cofactor>
    <text evidence="6">Binds 1 Fe(2+) ion per subunit.</text>
</comment>
<evidence type="ECO:0000259" key="7">
    <source>
        <dbReference type="PROSITE" id="PS51471"/>
    </source>
</evidence>
<dbReference type="PROSITE" id="PS51471">
    <property type="entry name" value="FE2OG_OXY"/>
    <property type="match status" value="1"/>
</dbReference>
<reference evidence="9 10" key="1">
    <citation type="journal article" date="2013" name="Genome Announc.">
        <title>Draft genome sequence of Serratia sp. strain ATCC 39006, a model bacterium for analysis of the biosynthesis and regulation of prodigiosin, a carbapenem, and gas vesicles.</title>
        <authorList>
            <person name="Fineran P.C."/>
            <person name="Iglesias Cans M.C."/>
            <person name="Ramsay J.P."/>
            <person name="Wilf N.M."/>
            <person name="Cossyleon D."/>
            <person name="McNeil M.B."/>
            <person name="Williamson N.R."/>
            <person name="Monson R.E."/>
            <person name="Becher S.A."/>
            <person name="Stanton J.A."/>
            <person name="Brugger K."/>
            <person name="Brown S.D."/>
            <person name="Salmond G.P."/>
        </authorList>
    </citation>
    <scope>NUCLEOTIDE SEQUENCE [LARGE SCALE GENOMIC DNA]</scope>
    <source>
        <strain evidence="9">ATCC 39006</strain>
        <strain evidence="10">ATCC 39006 / SC 11482</strain>
    </source>
</reference>
<dbReference type="PANTHER" id="PTHR16557">
    <property type="entry name" value="ALKYLATED DNA REPAIR PROTEIN ALKB-RELATED"/>
    <property type="match status" value="1"/>
</dbReference>
<dbReference type="GO" id="GO:0005737">
    <property type="term" value="C:cytoplasm"/>
    <property type="evidence" value="ECO:0007669"/>
    <property type="project" value="TreeGrafter"/>
</dbReference>
<dbReference type="Gene3D" id="2.60.120.590">
    <property type="entry name" value="Alpha-ketoglutarate-dependent dioxygenase AlkB-like"/>
    <property type="match status" value="1"/>
</dbReference>
<name>A0A2I5TBW4_SERS3</name>
<keyword evidence="9" id="KW-0489">Methyltransferase</keyword>
<proteinExistence type="predicted"/>
<keyword evidence="1 6" id="KW-0479">Metal-binding</keyword>